<dbReference type="EMBL" id="JACHTF010000012">
    <property type="protein sequence ID" value="MBB1061223.1"/>
    <property type="molecule type" value="Genomic_DNA"/>
</dbReference>
<feature type="transmembrane region" description="Helical" evidence="1">
    <location>
        <begin position="12"/>
        <end position="34"/>
    </location>
</feature>
<dbReference type="RefSeq" id="WP_182687846.1">
    <property type="nucleotide sequence ID" value="NZ_JACHTF010000012.1"/>
</dbReference>
<name>A0A7W3TMT4_9GAMM</name>
<sequence>MATSNKPSKGFWIVGAIALAWNLVGVATFIGQVTMSPATLAALPPGQQALYAQMPVWIEASYAAAVFGGTLGALALLLRKRIAMALFLLSAIGAALQFGGVFALTDAYRVLGPSSVVMPIVIVVVCVALWLYARRCTARGWLG</sequence>
<reference evidence="2 3" key="1">
    <citation type="submission" date="2020-08" db="EMBL/GenBank/DDBJ databases">
        <authorList>
            <person name="Xu S."/>
            <person name="Li A."/>
        </authorList>
    </citation>
    <scope>NUCLEOTIDE SEQUENCE [LARGE SCALE GENOMIC DNA]</scope>
    <source>
        <strain evidence="2 3">119BY6-57</strain>
    </source>
</reference>
<feature type="transmembrane region" description="Helical" evidence="1">
    <location>
        <begin position="85"/>
        <end position="104"/>
    </location>
</feature>
<accession>A0A7W3TMT4</accession>
<evidence type="ECO:0008006" key="4">
    <source>
        <dbReference type="Google" id="ProtNLM"/>
    </source>
</evidence>
<evidence type="ECO:0000313" key="2">
    <source>
        <dbReference type="EMBL" id="MBB1061223.1"/>
    </source>
</evidence>
<feature type="transmembrane region" description="Helical" evidence="1">
    <location>
        <begin position="54"/>
        <end position="78"/>
    </location>
</feature>
<dbReference type="Proteomes" id="UP000523196">
    <property type="component" value="Unassembled WGS sequence"/>
</dbReference>
<keyword evidence="3" id="KW-1185">Reference proteome</keyword>
<protein>
    <recommendedName>
        <fullName evidence="4">Sugar transporter</fullName>
    </recommendedName>
</protein>
<evidence type="ECO:0000256" key="1">
    <source>
        <dbReference type="SAM" id="Phobius"/>
    </source>
</evidence>
<evidence type="ECO:0000313" key="3">
    <source>
        <dbReference type="Proteomes" id="UP000523196"/>
    </source>
</evidence>
<keyword evidence="1" id="KW-0812">Transmembrane</keyword>
<dbReference type="AlphaFoldDB" id="A0A7W3TMT4"/>
<feature type="transmembrane region" description="Helical" evidence="1">
    <location>
        <begin position="116"/>
        <end position="133"/>
    </location>
</feature>
<proteinExistence type="predicted"/>
<organism evidence="2 3">
    <name type="scientific">Marilutibacter spongiae</name>
    <dbReference type="NCBI Taxonomy" id="2025720"/>
    <lineage>
        <taxon>Bacteria</taxon>
        <taxon>Pseudomonadati</taxon>
        <taxon>Pseudomonadota</taxon>
        <taxon>Gammaproteobacteria</taxon>
        <taxon>Lysobacterales</taxon>
        <taxon>Lysobacteraceae</taxon>
        <taxon>Marilutibacter</taxon>
    </lineage>
</organism>
<keyword evidence="1" id="KW-0472">Membrane</keyword>
<keyword evidence="1" id="KW-1133">Transmembrane helix</keyword>
<gene>
    <name evidence="2" type="ORF">H4F98_11655</name>
</gene>
<comment type="caution">
    <text evidence="2">The sequence shown here is derived from an EMBL/GenBank/DDBJ whole genome shotgun (WGS) entry which is preliminary data.</text>
</comment>